<feature type="compositionally biased region" description="Low complexity" evidence="4">
    <location>
        <begin position="316"/>
        <end position="330"/>
    </location>
</feature>
<comment type="similarity">
    <text evidence="3">Belongs to the KTI12 family.</text>
</comment>
<dbReference type="Pfam" id="PF08433">
    <property type="entry name" value="KTI12"/>
    <property type="match status" value="1"/>
</dbReference>
<evidence type="ECO:0000256" key="1">
    <source>
        <dbReference type="ARBA" id="ARBA00022741"/>
    </source>
</evidence>
<feature type="compositionally biased region" description="Pro residues" evidence="4">
    <location>
        <begin position="334"/>
        <end position="354"/>
    </location>
</feature>
<evidence type="ECO:0000256" key="2">
    <source>
        <dbReference type="ARBA" id="ARBA00022840"/>
    </source>
</evidence>
<dbReference type="OrthoDB" id="9972657at2759"/>
<dbReference type="Proteomes" id="UP000077002">
    <property type="component" value="Unassembled WGS sequence"/>
</dbReference>
<dbReference type="AlphaFoldDB" id="A0A177EVV2"/>
<dbReference type="SUPFAM" id="SSF52540">
    <property type="entry name" value="P-loop containing nucleoside triphosphate hydrolases"/>
    <property type="match status" value="1"/>
</dbReference>
<dbReference type="Gene3D" id="3.40.50.300">
    <property type="entry name" value="P-loop containing nucleotide triphosphate hydrolases"/>
    <property type="match status" value="2"/>
</dbReference>
<accession>A0A177EVV2</accession>
<feature type="region of interest" description="Disordered" evidence="4">
    <location>
        <begin position="273"/>
        <end position="360"/>
    </location>
</feature>
<dbReference type="RefSeq" id="XP_022507372.1">
    <property type="nucleotide sequence ID" value="XM_022660291.1"/>
</dbReference>
<protein>
    <submittedName>
        <fullName evidence="5">Uncharacterized protein</fullName>
    </submittedName>
</protein>
<reference evidence="5 6" key="1">
    <citation type="submission" date="2016-03" db="EMBL/GenBank/DDBJ databases">
        <title>Draft genome sequence of the Fonsecaea monophora CBS 269.37.</title>
        <authorList>
            <person name="Bombassaro A."/>
            <person name="Vinicius W.A."/>
            <person name="De Hoog S."/>
            <person name="Sun J."/>
            <person name="Souza E.M."/>
            <person name="Raittz R.T."/>
            <person name="Costa F."/>
            <person name="Leao A.C."/>
            <person name="Tadra-Sfeir M.Z."/>
            <person name="Baura V."/>
            <person name="Balsanelli E."/>
            <person name="Pedrosa F.O."/>
            <person name="Moreno L.F."/>
            <person name="Steffens M.B."/>
            <person name="Xi L."/>
            <person name="Bocca A.L."/>
            <person name="Felipe M.S."/>
            <person name="Teixeira M."/>
            <person name="Telles Filho F.Q."/>
            <person name="Azevedo C.M."/>
            <person name="Gomes R."/>
            <person name="Vicente V.A."/>
        </authorList>
    </citation>
    <scope>NUCLEOTIDE SEQUENCE [LARGE SCALE GENOMIC DNA]</scope>
    <source>
        <strain evidence="5 6">CBS 269.37</strain>
    </source>
</reference>
<keyword evidence="6" id="KW-1185">Reference proteome</keyword>
<organism evidence="5 6">
    <name type="scientific">Fonsecaea monophora</name>
    <dbReference type="NCBI Taxonomy" id="254056"/>
    <lineage>
        <taxon>Eukaryota</taxon>
        <taxon>Fungi</taxon>
        <taxon>Dikarya</taxon>
        <taxon>Ascomycota</taxon>
        <taxon>Pezizomycotina</taxon>
        <taxon>Eurotiomycetes</taxon>
        <taxon>Chaetothyriomycetidae</taxon>
        <taxon>Chaetothyriales</taxon>
        <taxon>Herpotrichiellaceae</taxon>
        <taxon>Fonsecaea</taxon>
    </lineage>
</organism>
<name>A0A177EVV2_9EURO</name>
<feature type="region of interest" description="Disordered" evidence="4">
    <location>
        <begin position="403"/>
        <end position="432"/>
    </location>
</feature>
<dbReference type="GeneID" id="34605492"/>
<dbReference type="InterPro" id="IPR027417">
    <property type="entry name" value="P-loop_NTPase"/>
</dbReference>
<feature type="region of interest" description="Disordered" evidence="4">
    <location>
        <begin position="220"/>
        <end position="261"/>
    </location>
</feature>
<evidence type="ECO:0000313" key="6">
    <source>
        <dbReference type="Proteomes" id="UP000077002"/>
    </source>
</evidence>
<evidence type="ECO:0000256" key="4">
    <source>
        <dbReference type="SAM" id="MobiDB-lite"/>
    </source>
</evidence>
<proteinExistence type="inferred from homology"/>
<gene>
    <name evidence="5" type="ORF">AYO21_10370</name>
</gene>
<keyword evidence="2" id="KW-0067">ATP-binding</keyword>
<evidence type="ECO:0000313" key="5">
    <source>
        <dbReference type="EMBL" id="OAG35420.1"/>
    </source>
</evidence>
<comment type="caution">
    <text evidence="5">The sequence shown here is derived from an EMBL/GenBank/DDBJ whole genome shotgun (WGS) entry which is preliminary data.</text>
</comment>
<dbReference type="InterPro" id="IPR013641">
    <property type="entry name" value="KTI12/PSTK"/>
</dbReference>
<keyword evidence="1" id="KW-0547">Nucleotide-binding</keyword>
<feature type="compositionally biased region" description="Basic and acidic residues" evidence="4">
    <location>
        <begin position="228"/>
        <end position="241"/>
    </location>
</feature>
<evidence type="ECO:0000256" key="3">
    <source>
        <dbReference type="ARBA" id="ARBA00025768"/>
    </source>
</evidence>
<dbReference type="EMBL" id="LVKK01000118">
    <property type="protein sequence ID" value="OAG35420.1"/>
    <property type="molecule type" value="Genomic_DNA"/>
</dbReference>
<dbReference type="PANTHER" id="PTHR12435">
    <property type="match status" value="1"/>
</dbReference>
<sequence>MFKQSTREWLMPMQSYTIGLETFSEDGGNWPACPPTLATPAALPGTPAITQKSKFLLKSVPTFYRLHCVMPLIIITGLPCSGKTYRAQQIAASLAAFVTPPANEPSISKRTVQIVPSYHASSDDDRDGTESIEQTTLLRDQIYNNASHEKTARAEEFSAIKRALSKDNVVIADGLNYIKGYRYQLWCEAKAVGTRCCVVHVAAQEDECKRWNRERLRAQQGELDAEDGGGRGEDGNVLDKDKHKHTRHNQGGESVLGDLVPESHTAIYGDRVLEHATSRSRSSSMDGLDNGDSGDAMPRTLPDDTMTLKSLYIGGPPDASSPSSSSTVSKPGRENPPLPTPYAPSIAIPPPTSSPPYSSSTLTSLMMRYEPPSPFSRWDTPLFTVPSSDASPPIQEIWNAIYPPPTKPTSKKALSQLRSSERAGTAAGNGDRNAAVVSLSSATQPPPVREKSEVVKPHAATVLPRATASDALQTLESATMDVVKNLLAQAWEQNLSAHAGHDGGDLLLSIPIPLPLSSPSHPAELTTPTESPKTTTVERAIHIPPGVVLSQPMLQRLRRKYTQIQRGGIAHGQGYVSGRRQIVEGFIDFLEAEWMEEE</sequence>
<dbReference type="GO" id="GO:0005524">
    <property type="term" value="F:ATP binding"/>
    <property type="evidence" value="ECO:0007669"/>
    <property type="project" value="UniProtKB-KW"/>
</dbReference>